<proteinExistence type="predicted"/>
<dbReference type="InterPro" id="IPR007362">
    <property type="entry name" value="DUF429"/>
</dbReference>
<accession>A0ABS2KU01</accession>
<comment type="caution">
    <text evidence="1">The sequence shown here is derived from an EMBL/GenBank/DDBJ whole genome shotgun (WGS) entry which is preliminary data.</text>
</comment>
<organism evidence="1 2">
    <name type="scientific">Rhodococcoides corynebacterioides</name>
    <dbReference type="NCBI Taxonomy" id="53972"/>
    <lineage>
        <taxon>Bacteria</taxon>
        <taxon>Bacillati</taxon>
        <taxon>Actinomycetota</taxon>
        <taxon>Actinomycetes</taxon>
        <taxon>Mycobacteriales</taxon>
        <taxon>Nocardiaceae</taxon>
        <taxon>Rhodococcoides</taxon>
    </lineage>
</organism>
<sequence>MPTSAPTPPCGWGPVAGVDGAAGRWVVARLHEGRVSLTLVDTVAAVLDTTRDCAAVGVDMPLTVPDTGVRASELQVRTFLGPARSSLFPTPVRDAVWAASWEDACVIARAHTGKAISKQSWYLTGHIREWDAAGPDVTRVVEVHPESSFRALAPATHFTSKKRARGIAQRLQALSAVVDVPALLEATSAMEDGPAMDDVLDAVAAAWSAGRWLGGEALEFGDGTRDRRGRPDLIVV</sequence>
<reference evidence="1 2" key="1">
    <citation type="submission" date="2021-01" db="EMBL/GenBank/DDBJ databases">
        <title>Genomics of switchgrass bacterial isolates.</title>
        <authorList>
            <person name="Shade A."/>
        </authorList>
    </citation>
    <scope>NUCLEOTIDE SEQUENCE [LARGE SCALE GENOMIC DNA]</scope>
    <source>
        <strain evidence="1 2">PvP111</strain>
    </source>
</reference>
<keyword evidence="2" id="KW-1185">Reference proteome</keyword>
<evidence type="ECO:0000313" key="2">
    <source>
        <dbReference type="Proteomes" id="UP000703038"/>
    </source>
</evidence>
<dbReference type="Proteomes" id="UP000703038">
    <property type="component" value="Unassembled WGS sequence"/>
</dbReference>
<dbReference type="RefSeq" id="WP_307806237.1">
    <property type="nucleotide sequence ID" value="NZ_JAFBBK010000001.1"/>
</dbReference>
<evidence type="ECO:0000313" key="1">
    <source>
        <dbReference type="EMBL" id="MBM7415368.1"/>
    </source>
</evidence>
<protein>
    <submittedName>
        <fullName evidence="1">RNase H-like nuclease</fullName>
    </submittedName>
</protein>
<gene>
    <name evidence="1" type="ORF">JOE42_002101</name>
</gene>
<dbReference type="Pfam" id="PF04250">
    <property type="entry name" value="DUF429"/>
    <property type="match status" value="1"/>
</dbReference>
<name>A0ABS2KU01_9NOCA</name>
<dbReference type="EMBL" id="JAFBBK010000001">
    <property type="protein sequence ID" value="MBM7415368.1"/>
    <property type="molecule type" value="Genomic_DNA"/>
</dbReference>